<gene>
    <name evidence="2" type="ORF">ROA7450_03221</name>
</gene>
<dbReference type="Pfam" id="PF11994">
    <property type="entry name" value="DUF3489"/>
    <property type="match status" value="1"/>
</dbReference>
<evidence type="ECO:0000256" key="1">
    <source>
        <dbReference type="SAM" id="MobiDB-lite"/>
    </source>
</evidence>
<evidence type="ECO:0008006" key="4">
    <source>
        <dbReference type="Google" id="ProtNLM"/>
    </source>
</evidence>
<dbReference type="InterPro" id="IPR021880">
    <property type="entry name" value="DUF3489"/>
</dbReference>
<dbReference type="EMBL" id="FWFX01000011">
    <property type="protein sequence ID" value="SLN61825.1"/>
    <property type="molecule type" value="Genomic_DNA"/>
</dbReference>
<keyword evidence="3" id="KW-1185">Reference proteome</keyword>
<proteinExistence type="predicted"/>
<sequence>MRDQSRGLEEPANCPPTRIKTRFKPPKQIGKTKTENLQNLLSRPTGVTIAQIQKCFNWQPHSVRAAISRLRQPGVTIELDRPDEATRYRLLPAEALK</sequence>
<evidence type="ECO:0000313" key="3">
    <source>
        <dbReference type="Proteomes" id="UP000193061"/>
    </source>
</evidence>
<protein>
    <recommendedName>
        <fullName evidence="4">DUF3489 domain-containing protein</fullName>
    </recommendedName>
</protein>
<name>A0A1X6ZV71_9RHOB</name>
<dbReference type="AlphaFoldDB" id="A0A1X6ZV71"/>
<evidence type="ECO:0000313" key="2">
    <source>
        <dbReference type="EMBL" id="SLN61825.1"/>
    </source>
</evidence>
<feature type="region of interest" description="Disordered" evidence="1">
    <location>
        <begin position="1"/>
        <end position="24"/>
    </location>
</feature>
<organism evidence="2 3">
    <name type="scientific">Roseovarius albus</name>
    <dbReference type="NCBI Taxonomy" id="1247867"/>
    <lineage>
        <taxon>Bacteria</taxon>
        <taxon>Pseudomonadati</taxon>
        <taxon>Pseudomonadota</taxon>
        <taxon>Alphaproteobacteria</taxon>
        <taxon>Rhodobacterales</taxon>
        <taxon>Roseobacteraceae</taxon>
        <taxon>Roseovarius</taxon>
    </lineage>
</organism>
<accession>A0A1X6ZV71</accession>
<dbReference type="Proteomes" id="UP000193061">
    <property type="component" value="Unassembled WGS sequence"/>
</dbReference>
<reference evidence="2 3" key="1">
    <citation type="submission" date="2017-03" db="EMBL/GenBank/DDBJ databases">
        <authorList>
            <person name="Afonso C.L."/>
            <person name="Miller P.J."/>
            <person name="Scott M.A."/>
            <person name="Spackman E."/>
            <person name="Goraichik I."/>
            <person name="Dimitrov K.M."/>
            <person name="Suarez D.L."/>
            <person name="Swayne D.E."/>
        </authorList>
    </citation>
    <scope>NUCLEOTIDE SEQUENCE [LARGE SCALE GENOMIC DNA]</scope>
    <source>
        <strain evidence="2 3">CECT 7450</strain>
    </source>
</reference>